<gene>
    <name evidence="2" type="ORF">GF068_16550</name>
</gene>
<organism evidence="2 3">
    <name type="scientific">Polyangium spumosum</name>
    <dbReference type="NCBI Taxonomy" id="889282"/>
    <lineage>
        <taxon>Bacteria</taxon>
        <taxon>Pseudomonadati</taxon>
        <taxon>Myxococcota</taxon>
        <taxon>Polyangia</taxon>
        <taxon>Polyangiales</taxon>
        <taxon>Polyangiaceae</taxon>
        <taxon>Polyangium</taxon>
    </lineage>
</organism>
<evidence type="ECO:0000256" key="1">
    <source>
        <dbReference type="SAM" id="MobiDB-lite"/>
    </source>
</evidence>
<evidence type="ECO:0000313" key="3">
    <source>
        <dbReference type="Proteomes" id="UP000440224"/>
    </source>
</evidence>
<protein>
    <recommendedName>
        <fullName evidence="4">HEAT repeat domain-containing protein</fullName>
    </recommendedName>
</protein>
<dbReference type="AlphaFoldDB" id="A0A6N7PNB9"/>
<sequence length="876" mass="96345">MSDAPKPKRDVLDPALALRFAWRVAPPPEPSPPPPQADPRAATNVDPTASRGFAEHAAEVCEELAREVRKAWALVSPSAQAAATKRLKRFACRIGFEIVGMSRHPLEAVRLLRLLVRHVEAAPIRRHEMFQLAWLSVPDRHPEVVELLVEAARTGDENLAFVLDRTVADKELGGRYPELGARLAQVADEARAWPARALAIRWLSLDDFPAAIPSLRRALRGRHARIRYYALFILSQMKGGALREEDVLWLLEDAVPHPLDGDPGMSRYERIADYEKALIDALRVACPPEGWKPLEVILEGGGAYIFRDRPGLDSDWALEALAAGYPERAIHRIDRALVEPGSLDRYAALRAIGRLPEELARPRLLQVAGASEHDLVERAKQIWFSRFGSELPTSPLAGVPVSLLEGPPSERFFACLTVLRGASQPAIFTMVDALLAEAPEGDAPPERLSPAQREALVLLLFTLRTTGRLYKHPTRGDLNEARWAKLLLRRFGAPAFEGLVVFAEAGAVAGVLFGWLDALTSLAREEMLGPEQRERLRDIARAALASPAWDNAIAPLNALSVVGAPEDCLERLWSILMVPEEPTEKRRGGVRSNADAARWASMALRGMESPELDARIAAAAGEALRQRDFELFDRLMFLGSARKTLGVLDVAMAALSSYDGDPATYGPVSHAASVLARAERLDDAWILSMLERPEASQFPIAAGLVRSDSPAPMLEALTRALGSPARGGAAAAEAAQVLVLQEVIAGDDPRLPGILERAPDLARAELCGALIDVKVPLASYREHVAACLLSPDPRVTRELHDPLWCREPEGRDELFEELLPRVQVEDTRDFMRHHLRAPNEAATYWVDGAEEDEDEDDWDDDDFDDDDDEGDEDAPS</sequence>
<comment type="caution">
    <text evidence="2">The sequence shown here is derived from an EMBL/GenBank/DDBJ whole genome shotgun (WGS) entry which is preliminary data.</text>
</comment>
<dbReference type="EMBL" id="WJIE01000004">
    <property type="protein sequence ID" value="MRG93508.1"/>
    <property type="molecule type" value="Genomic_DNA"/>
</dbReference>
<feature type="compositionally biased region" description="Pro residues" evidence="1">
    <location>
        <begin position="25"/>
        <end position="37"/>
    </location>
</feature>
<dbReference type="RefSeq" id="WP_153820332.1">
    <property type="nucleotide sequence ID" value="NZ_WJIE01000004.1"/>
</dbReference>
<dbReference type="OrthoDB" id="5479298at2"/>
<accession>A0A6N7PNB9</accession>
<evidence type="ECO:0008006" key="4">
    <source>
        <dbReference type="Google" id="ProtNLM"/>
    </source>
</evidence>
<name>A0A6N7PNB9_9BACT</name>
<feature type="compositionally biased region" description="Acidic residues" evidence="1">
    <location>
        <begin position="848"/>
        <end position="876"/>
    </location>
</feature>
<keyword evidence="3" id="KW-1185">Reference proteome</keyword>
<feature type="region of interest" description="Disordered" evidence="1">
    <location>
        <begin position="842"/>
        <end position="876"/>
    </location>
</feature>
<dbReference type="Proteomes" id="UP000440224">
    <property type="component" value="Unassembled WGS sequence"/>
</dbReference>
<proteinExistence type="predicted"/>
<evidence type="ECO:0000313" key="2">
    <source>
        <dbReference type="EMBL" id="MRG93508.1"/>
    </source>
</evidence>
<reference evidence="2 3" key="1">
    <citation type="submission" date="2019-10" db="EMBL/GenBank/DDBJ databases">
        <title>A soil myxobacterium in the family Polyangiaceae.</title>
        <authorList>
            <person name="Li Y."/>
            <person name="Wang J."/>
        </authorList>
    </citation>
    <scope>NUCLEOTIDE SEQUENCE [LARGE SCALE GENOMIC DNA]</scope>
    <source>
        <strain evidence="2 3">DSM 14734</strain>
    </source>
</reference>
<feature type="region of interest" description="Disordered" evidence="1">
    <location>
        <begin position="23"/>
        <end position="47"/>
    </location>
</feature>